<reference evidence="1 2" key="1">
    <citation type="journal article" date="2015" name="Stand. Genomic Sci.">
        <title>Genomic Encyclopedia of Bacterial and Archaeal Type Strains, Phase III: the genomes of soil and plant-associated and newly described type strains.</title>
        <authorList>
            <person name="Whitman W.B."/>
            <person name="Woyke T."/>
            <person name="Klenk H.P."/>
            <person name="Zhou Y."/>
            <person name="Lilburn T.G."/>
            <person name="Beck B.J."/>
            <person name="De Vos P."/>
            <person name="Vandamme P."/>
            <person name="Eisen J.A."/>
            <person name="Garrity G."/>
            <person name="Hugenholtz P."/>
            <person name="Kyrpides N.C."/>
        </authorList>
    </citation>
    <scope>NUCLEOTIDE SEQUENCE [LARGE SCALE GENOMIC DNA]</scope>
    <source>
        <strain evidence="1 2">CGMCC 1.10116</strain>
    </source>
</reference>
<keyword evidence="2" id="KW-1185">Reference proteome</keyword>
<accession>A0A562QB97</accession>
<dbReference type="RefSeq" id="WP_144451351.1">
    <property type="nucleotide sequence ID" value="NZ_VLKZ01000010.1"/>
</dbReference>
<evidence type="ECO:0000313" key="2">
    <source>
        <dbReference type="Proteomes" id="UP000315711"/>
    </source>
</evidence>
<dbReference type="EMBL" id="VLKZ01000010">
    <property type="protein sequence ID" value="TWI54027.1"/>
    <property type="molecule type" value="Genomic_DNA"/>
</dbReference>
<dbReference type="AlphaFoldDB" id="A0A562QB97"/>
<protein>
    <recommendedName>
        <fullName evidence="3">Cortex morphogenetic protein CmpA</fullName>
    </recommendedName>
</protein>
<proteinExistence type="predicted"/>
<dbReference type="OrthoDB" id="2691694at2"/>
<comment type="caution">
    <text evidence="1">The sequence shown here is derived from an EMBL/GenBank/DDBJ whole genome shotgun (WGS) entry which is preliminary data.</text>
</comment>
<evidence type="ECO:0008006" key="3">
    <source>
        <dbReference type="Google" id="ProtNLM"/>
    </source>
</evidence>
<dbReference type="InterPro" id="IPR047764">
    <property type="entry name" value="CmpA"/>
</dbReference>
<evidence type="ECO:0000313" key="1">
    <source>
        <dbReference type="EMBL" id="TWI54027.1"/>
    </source>
</evidence>
<dbReference type="NCBIfam" id="NF033225">
    <property type="entry name" value="spore_CmpA"/>
    <property type="match status" value="1"/>
</dbReference>
<gene>
    <name evidence="1" type="ORF">IQ10_03128</name>
</gene>
<sequence length="44" mass="5562">MPTWLKQKLKRAYLQKDRYQILILNQCWFHYKQKNSNIKTLNHK</sequence>
<organism evidence="1 2">
    <name type="scientific">Halalkalibacter nanhaiisediminis</name>
    <dbReference type="NCBI Taxonomy" id="688079"/>
    <lineage>
        <taxon>Bacteria</taxon>
        <taxon>Bacillati</taxon>
        <taxon>Bacillota</taxon>
        <taxon>Bacilli</taxon>
        <taxon>Bacillales</taxon>
        <taxon>Bacillaceae</taxon>
        <taxon>Halalkalibacter</taxon>
    </lineage>
</organism>
<dbReference type="Pfam" id="PF26301">
    <property type="entry name" value="spore_CmpA"/>
    <property type="match status" value="1"/>
</dbReference>
<dbReference type="Proteomes" id="UP000315711">
    <property type="component" value="Unassembled WGS sequence"/>
</dbReference>
<name>A0A562QB97_9BACI</name>